<keyword evidence="7 11" id="KW-0812">Transmembrane</keyword>
<evidence type="ECO:0000256" key="5">
    <source>
        <dbReference type="ARBA" id="ARBA00022553"/>
    </source>
</evidence>
<dbReference type="PANTHER" id="PTHR45528">
    <property type="entry name" value="SENSOR HISTIDINE KINASE CPXA"/>
    <property type="match status" value="1"/>
</dbReference>
<dbReference type="InterPro" id="IPR050398">
    <property type="entry name" value="HssS/ArlS-like"/>
</dbReference>
<keyword evidence="5" id="KW-0597">Phosphoprotein</keyword>
<evidence type="ECO:0000256" key="8">
    <source>
        <dbReference type="ARBA" id="ARBA00022777"/>
    </source>
</evidence>
<dbReference type="InterPro" id="IPR029151">
    <property type="entry name" value="Sensor-like_sf"/>
</dbReference>
<feature type="transmembrane region" description="Helical" evidence="11">
    <location>
        <begin position="12"/>
        <end position="34"/>
    </location>
</feature>
<evidence type="ECO:0000256" key="7">
    <source>
        <dbReference type="ARBA" id="ARBA00022692"/>
    </source>
</evidence>
<organism evidence="13 14">
    <name type="scientific">Tectimicrobiota bacterium</name>
    <dbReference type="NCBI Taxonomy" id="2528274"/>
    <lineage>
        <taxon>Bacteria</taxon>
        <taxon>Pseudomonadati</taxon>
        <taxon>Nitrospinota/Tectimicrobiota group</taxon>
        <taxon>Candidatus Tectimicrobiota</taxon>
    </lineage>
</organism>
<comment type="subcellular location">
    <subcellularLocation>
        <location evidence="2">Cell membrane</location>
        <topology evidence="2">Multi-pass membrane protein</topology>
    </subcellularLocation>
</comment>
<dbReference type="Pfam" id="PF00672">
    <property type="entry name" value="HAMP"/>
    <property type="match status" value="1"/>
</dbReference>
<reference evidence="13" key="1">
    <citation type="submission" date="2019-03" db="EMBL/GenBank/DDBJ databases">
        <title>Lake Tanganyika Metagenome-Assembled Genomes (MAGs).</title>
        <authorList>
            <person name="Tran P."/>
        </authorList>
    </citation>
    <scope>NUCLEOTIDE SEQUENCE</scope>
    <source>
        <strain evidence="13">K_DeepCast_65m_m2_066</strain>
    </source>
</reference>
<dbReference type="PROSITE" id="PS50885">
    <property type="entry name" value="HAMP"/>
    <property type="match status" value="1"/>
</dbReference>
<keyword evidence="9 11" id="KW-1133">Transmembrane helix</keyword>
<dbReference type="SMART" id="SM00304">
    <property type="entry name" value="HAMP"/>
    <property type="match status" value="1"/>
</dbReference>
<evidence type="ECO:0000256" key="3">
    <source>
        <dbReference type="ARBA" id="ARBA00012438"/>
    </source>
</evidence>
<accession>A0A937W0U9</accession>
<dbReference type="AlphaFoldDB" id="A0A937W0U9"/>
<evidence type="ECO:0000256" key="1">
    <source>
        <dbReference type="ARBA" id="ARBA00000085"/>
    </source>
</evidence>
<evidence type="ECO:0000256" key="4">
    <source>
        <dbReference type="ARBA" id="ARBA00022475"/>
    </source>
</evidence>
<evidence type="ECO:0000259" key="12">
    <source>
        <dbReference type="PROSITE" id="PS50885"/>
    </source>
</evidence>
<evidence type="ECO:0000313" key="14">
    <source>
        <dbReference type="Proteomes" id="UP000712673"/>
    </source>
</evidence>
<dbReference type="Gene3D" id="6.10.340.10">
    <property type="match status" value="1"/>
</dbReference>
<dbReference type="SUPFAM" id="SSF158472">
    <property type="entry name" value="HAMP domain-like"/>
    <property type="match status" value="1"/>
</dbReference>
<dbReference type="CDD" id="cd12914">
    <property type="entry name" value="PDC1_DGC_like"/>
    <property type="match status" value="1"/>
</dbReference>
<dbReference type="EC" id="2.7.13.3" evidence="3"/>
<gene>
    <name evidence="13" type="ORF">FJZ47_05530</name>
</gene>
<dbReference type="InterPro" id="IPR003660">
    <property type="entry name" value="HAMP_dom"/>
</dbReference>
<keyword evidence="6" id="KW-0808">Transferase</keyword>
<name>A0A937W0U9_UNCTE</name>
<evidence type="ECO:0000313" key="13">
    <source>
        <dbReference type="EMBL" id="MBM3223252.1"/>
    </source>
</evidence>
<dbReference type="SUPFAM" id="SSF103190">
    <property type="entry name" value="Sensory domain-like"/>
    <property type="match status" value="1"/>
</dbReference>
<dbReference type="InterPro" id="IPR033479">
    <property type="entry name" value="dCache_1"/>
</dbReference>
<dbReference type="Gene3D" id="3.30.450.20">
    <property type="entry name" value="PAS domain"/>
    <property type="match status" value="1"/>
</dbReference>
<dbReference type="GO" id="GO:0005886">
    <property type="term" value="C:plasma membrane"/>
    <property type="evidence" value="ECO:0007669"/>
    <property type="project" value="UniProtKB-SubCell"/>
</dbReference>
<evidence type="ECO:0000256" key="2">
    <source>
        <dbReference type="ARBA" id="ARBA00004651"/>
    </source>
</evidence>
<evidence type="ECO:0000256" key="10">
    <source>
        <dbReference type="ARBA" id="ARBA00023136"/>
    </source>
</evidence>
<comment type="caution">
    <text evidence="13">The sequence shown here is derived from an EMBL/GenBank/DDBJ whole genome shotgun (WGS) entry which is preliminary data.</text>
</comment>
<dbReference type="CDD" id="cd06225">
    <property type="entry name" value="HAMP"/>
    <property type="match status" value="1"/>
</dbReference>
<feature type="transmembrane region" description="Helical" evidence="11">
    <location>
        <begin position="283"/>
        <end position="301"/>
    </location>
</feature>
<comment type="catalytic activity">
    <reaction evidence="1">
        <text>ATP + protein L-histidine = ADP + protein N-phospho-L-histidine.</text>
        <dbReference type="EC" id="2.7.13.3"/>
    </reaction>
</comment>
<sequence length="366" mass="40839">MRENKRKLKFNLFPKILLTTLSVALLPLGIYWYLSDSRYTTERGEIIRREFKQTSESLVRTVDDWVDMNQRVLRQNAALVDMTSMQLAKQVPILTTIANTYNWLIGAHVIRQDGTSEARSDGQAARYLGDRAYFQQVMHHGKPFGSEVVVTRATGKPGLALSAPIHNAEKNLVGVLFLMSHLSSVSQAVMDVKIGQTGFAILLDETGKVIAHGRPEALKETLQDMHMHPVLHNTEAAKRPVVHEEQGKHLLVHTQKTQQGWTLILQQDYDEAYAPLHEARHSAVLLLGVTVVMFSALAYVLSQRLAKPIRQLTATAEQISLGQLDKIVLGIERGDELGALARAISRLVISMKIAITMQDTRDKTAA</sequence>
<keyword evidence="4" id="KW-1003">Cell membrane</keyword>
<dbReference type="Pfam" id="PF02743">
    <property type="entry name" value="dCache_1"/>
    <property type="match status" value="1"/>
</dbReference>
<evidence type="ECO:0000256" key="9">
    <source>
        <dbReference type="ARBA" id="ARBA00022989"/>
    </source>
</evidence>
<evidence type="ECO:0000256" key="6">
    <source>
        <dbReference type="ARBA" id="ARBA00022679"/>
    </source>
</evidence>
<dbReference type="GO" id="GO:0000155">
    <property type="term" value="F:phosphorelay sensor kinase activity"/>
    <property type="evidence" value="ECO:0007669"/>
    <property type="project" value="TreeGrafter"/>
</dbReference>
<dbReference type="EMBL" id="VGLS01000116">
    <property type="protein sequence ID" value="MBM3223252.1"/>
    <property type="molecule type" value="Genomic_DNA"/>
</dbReference>
<keyword evidence="10 11" id="KW-0472">Membrane</keyword>
<proteinExistence type="predicted"/>
<evidence type="ECO:0000256" key="11">
    <source>
        <dbReference type="SAM" id="Phobius"/>
    </source>
</evidence>
<keyword evidence="8" id="KW-0418">Kinase</keyword>
<dbReference type="PANTHER" id="PTHR45528:SF10">
    <property type="entry name" value="METHYL-ACCEPTING CHEMOTAXIS PROTEIN"/>
    <property type="match status" value="1"/>
</dbReference>
<dbReference type="Proteomes" id="UP000712673">
    <property type="component" value="Unassembled WGS sequence"/>
</dbReference>
<feature type="domain" description="HAMP" evidence="12">
    <location>
        <begin position="303"/>
        <end position="356"/>
    </location>
</feature>
<protein>
    <recommendedName>
        <fullName evidence="3">histidine kinase</fullName>
        <ecNumber evidence="3">2.7.13.3</ecNumber>
    </recommendedName>
</protein>